<dbReference type="InterPro" id="IPR008974">
    <property type="entry name" value="TRAF-like"/>
</dbReference>
<dbReference type="Proteomes" id="UP001280121">
    <property type="component" value="Unassembled WGS sequence"/>
</dbReference>
<dbReference type="PANTHER" id="PTHR46162">
    <property type="entry name" value="TRAF-LIKE FAMILY PROTEIN"/>
    <property type="match status" value="1"/>
</dbReference>
<feature type="domain" description="MATH" evidence="1">
    <location>
        <begin position="1"/>
        <end position="80"/>
    </location>
</feature>
<dbReference type="AlphaFoldDB" id="A0AAD9X382"/>
<evidence type="ECO:0000313" key="3">
    <source>
        <dbReference type="Proteomes" id="UP001280121"/>
    </source>
</evidence>
<dbReference type="Gene3D" id="2.60.210.10">
    <property type="entry name" value="Apoptosis, Tumor Necrosis Factor Receptor Associated Protein 2, Chain A"/>
    <property type="match status" value="1"/>
</dbReference>
<dbReference type="InterPro" id="IPR002083">
    <property type="entry name" value="MATH/TRAF_dom"/>
</dbReference>
<evidence type="ECO:0000259" key="1">
    <source>
        <dbReference type="PROSITE" id="PS50144"/>
    </source>
</evidence>
<sequence>MSLKRKLILYPQGNKTAGVENHISLYLAIDENTCSNGEVVNYFDKLRTKHGFPQLLSFKEFKDPSNGYLVNDRCVFGVEVLAFQPATGSEETITVTPTMIKELDDRTYTWSIKDLSNLNEDAQISDPFTVDYAICNKHSLSYEAST</sequence>
<accession>A0AAD9X382</accession>
<comment type="caution">
    <text evidence="2">The sequence shown here is derived from an EMBL/GenBank/DDBJ whole genome shotgun (WGS) entry which is preliminary data.</text>
</comment>
<keyword evidence="3" id="KW-1185">Reference proteome</keyword>
<gene>
    <name evidence="2" type="ORF">Ddye_011865</name>
</gene>
<evidence type="ECO:0000313" key="2">
    <source>
        <dbReference type="EMBL" id="KAK2652009.1"/>
    </source>
</evidence>
<name>A0AAD9X382_9ROSI</name>
<dbReference type="CDD" id="cd00121">
    <property type="entry name" value="MATH"/>
    <property type="match status" value="1"/>
</dbReference>
<protein>
    <recommendedName>
        <fullName evidence="1">MATH domain-containing protein</fullName>
    </recommendedName>
</protein>
<dbReference type="PROSITE" id="PS50144">
    <property type="entry name" value="MATH"/>
    <property type="match status" value="1"/>
</dbReference>
<proteinExistence type="predicted"/>
<dbReference type="SUPFAM" id="SSF49599">
    <property type="entry name" value="TRAF domain-like"/>
    <property type="match status" value="1"/>
</dbReference>
<dbReference type="EMBL" id="JANJYI010000004">
    <property type="protein sequence ID" value="KAK2652009.1"/>
    <property type="molecule type" value="Genomic_DNA"/>
</dbReference>
<reference evidence="2" key="1">
    <citation type="journal article" date="2023" name="Plant J.">
        <title>Genome sequences and population genomics provide insights into the demographic history, inbreeding, and mutation load of two 'living fossil' tree species of Dipteronia.</title>
        <authorList>
            <person name="Feng Y."/>
            <person name="Comes H.P."/>
            <person name="Chen J."/>
            <person name="Zhu S."/>
            <person name="Lu R."/>
            <person name="Zhang X."/>
            <person name="Li P."/>
            <person name="Qiu J."/>
            <person name="Olsen K.M."/>
            <person name="Qiu Y."/>
        </authorList>
    </citation>
    <scope>NUCLEOTIDE SEQUENCE</scope>
    <source>
        <strain evidence="2">KIB01</strain>
    </source>
</reference>
<organism evidence="2 3">
    <name type="scientific">Dipteronia dyeriana</name>
    <dbReference type="NCBI Taxonomy" id="168575"/>
    <lineage>
        <taxon>Eukaryota</taxon>
        <taxon>Viridiplantae</taxon>
        <taxon>Streptophyta</taxon>
        <taxon>Embryophyta</taxon>
        <taxon>Tracheophyta</taxon>
        <taxon>Spermatophyta</taxon>
        <taxon>Magnoliopsida</taxon>
        <taxon>eudicotyledons</taxon>
        <taxon>Gunneridae</taxon>
        <taxon>Pentapetalae</taxon>
        <taxon>rosids</taxon>
        <taxon>malvids</taxon>
        <taxon>Sapindales</taxon>
        <taxon>Sapindaceae</taxon>
        <taxon>Hippocastanoideae</taxon>
        <taxon>Acereae</taxon>
        <taxon>Dipteronia</taxon>
    </lineage>
</organism>
<dbReference type="PANTHER" id="PTHR46162:SF2">
    <property type="entry name" value="ANKYRIN REPEAT-CONTAINING PROTEIN-RELATED"/>
    <property type="match status" value="1"/>
</dbReference>